<keyword evidence="2" id="KW-1185">Reference proteome</keyword>
<reference evidence="1 2" key="1">
    <citation type="submission" date="2023-03" db="EMBL/GenBank/DDBJ databases">
        <title>WGS of Gossypium arboreum.</title>
        <authorList>
            <person name="Yu D."/>
        </authorList>
    </citation>
    <scope>NUCLEOTIDE SEQUENCE [LARGE SCALE GENOMIC DNA]</scope>
    <source>
        <tissue evidence="1">Leaf</tissue>
    </source>
</reference>
<dbReference type="Proteomes" id="UP001358586">
    <property type="component" value="Chromosome 1"/>
</dbReference>
<evidence type="ECO:0000313" key="1">
    <source>
        <dbReference type="EMBL" id="KAK5845392.1"/>
    </source>
</evidence>
<gene>
    <name evidence="1" type="ORF">PVK06_001572</name>
</gene>
<proteinExistence type="predicted"/>
<comment type="caution">
    <text evidence="1">The sequence shown here is derived from an EMBL/GenBank/DDBJ whole genome shotgun (WGS) entry which is preliminary data.</text>
</comment>
<sequence>MLLVAILELVELASPPIVHISDDKNEGDLRNIEECMRRIDSLVKGDFITGQEEPTVKEEVRVAIVNEKAKEENTKKEVAKKESAENIVNASEFVGVTTDNLE</sequence>
<protein>
    <submittedName>
        <fullName evidence="1">Uncharacterized protein</fullName>
    </submittedName>
</protein>
<organism evidence="1 2">
    <name type="scientific">Gossypium arboreum</name>
    <name type="common">Tree cotton</name>
    <name type="synonym">Gossypium nanking</name>
    <dbReference type="NCBI Taxonomy" id="29729"/>
    <lineage>
        <taxon>Eukaryota</taxon>
        <taxon>Viridiplantae</taxon>
        <taxon>Streptophyta</taxon>
        <taxon>Embryophyta</taxon>
        <taxon>Tracheophyta</taxon>
        <taxon>Spermatophyta</taxon>
        <taxon>Magnoliopsida</taxon>
        <taxon>eudicotyledons</taxon>
        <taxon>Gunneridae</taxon>
        <taxon>Pentapetalae</taxon>
        <taxon>rosids</taxon>
        <taxon>malvids</taxon>
        <taxon>Malvales</taxon>
        <taxon>Malvaceae</taxon>
        <taxon>Malvoideae</taxon>
        <taxon>Gossypium</taxon>
    </lineage>
</organism>
<evidence type="ECO:0000313" key="2">
    <source>
        <dbReference type="Proteomes" id="UP001358586"/>
    </source>
</evidence>
<dbReference type="EMBL" id="JARKNE010000001">
    <property type="protein sequence ID" value="KAK5845392.1"/>
    <property type="molecule type" value="Genomic_DNA"/>
</dbReference>
<accession>A0ABR0R2N9</accession>
<name>A0ABR0R2N9_GOSAR</name>